<protein>
    <submittedName>
        <fullName evidence="2">Uncharacterized protein</fullName>
    </submittedName>
</protein>
<accession>A0A7S2CL23</accession>
<proteinExistence type="predicted"/>
<reference evidence="2" key="1">
    <citation type="submission" date="2021-01" db="EMBL/GenBank/DDBJ databases">
        <authorList>
            <person name="Corre E."/>
            <person name="Pelletier E."/>
            <person name="Niang G."/>
            <person name="Scheremetjew M."/>
            <person name="Finn R."/>
            <person name="Kale V."/>
            <person name="Holt S."/>
            <person name="Cochrane G."/>
            <person name="Meng A."/>
            <person name="Brown T."/>
            <person name="Cohen L."/>
        </authorList>
    </citation>
    <scope>NUCLEOTIDE SEQUENCE</scope>
    <source>
        <strain evidence="2">UTEX LB 985</strain>
    </source>
</reference>
<dbReference type="EMBL" id="HBGU01017003">
    <property type="protein sequence ID" value="CAD9426916.1"/>
    <property type="molecule type" value="Transcribed_RNA"/>
</dbReference>
<evidence type="ECO:0000256" key="1">
    <source>
        <dbReference type="SAM" id="Phobius"/>
    </source>
</evidence>
<evidence type="ECO:0000313" key="2">
    <source>
        <dbReference type="EMBL" id="CAD9426916.1"/>
    </source>
</evidence>
<gene>
    <name evidence="2" type="ORF">CBRE1094_LOCUS9217</name>
</gene>
<feature type="transmembrane region" description="Helical" evidence="1">
    <location>
        <begin position="40"/>
        <end position="60"/>
    </location>
</feature>
<dbReference type="AlphaFoldDB" id="A0A7S2CL23"/>
<organism evidence="2">
    <name type="scientific">Haptolina brevifila</name>
    <dbReference type="NCBI Taxonomy" id="156173"/>
    <lineage>
        <taxon>Eukaryota</taxon>
        <taxon>Haptista</taxon>
        <taxon>Haptophyta</taxon>
        <taxon>Prymnesiophyceae</taxon>
        <taxon>Prymnesiales</taxon>
        <taxon>Prymnesiaceae</taxon>
        <taxon>Haptolina</taxon>
    </lineage>
</organism>
<name>A0A7S2CL23_9EUKA</name>
<keyword evidence="1" id="KW-1133">Transmembrane helix</keyword>
<sequence>MHPPFCPTSSISLDNASLQLLTQHSAAPPLSRRATTLTSSAMSTSLAALCTLILLISQLLPSAWRRGTHRPRPHAHAGYRAHAAHRVLGLGRTILQAAACE</sequence>
<keyword evidence="1" id="KW-0812">Transmembrane</keyword>
<keyword evidence="1" id="KW-0472">Membrane</keyword>